<dbReference type="PANTHER" id="PTHR42792">
    <property type="entry name" value="FLAGELLIN"/>
    <property type="match status" value="1"/>
</dbReference>
<keyword evidence="6" id="KW-0282">Flagellum</keyword>
<dbReference type="EMBL" id="SOHH01000095">
    <property type="protein sequence ID" value="TFD73979.1"/>
    <property type="molecule type" value="Genomic_DNA"/>
</dbReference>
<dbReference type="OrthoDB" id="9758307at2"/>
<dbReference type="InterPro" id="IPR013384">
    <property type="entry name" value="Flagell_FlgL"/>
</dbReference>
<keyword evidence="6" id="KW-0969">Cilium</keyword>
<proteinExistence type="inferred from homology"/>
<evidence type="ECO:0000259" key="4">
    <source>
        <dbReference type="Pfam" id="PF00669"/>
    </source>
</evidence>
<accession>A0A4R9B1D4</accession>
<evidence type="ECO:0000313" key="7">
    <source>
        <dbReference type="Proteomes" id="UP000298313"/>
    </source>
</evidence>
<gene>
    <name evidence="6" type="primary">flgL</name>
    <name evidence="6" type="ORF">E3T48_14055</name>
</gene>
<dbReference type="NCBIfam" id="TIGR02550">
    <property type="entry name" value="flagell_flgL"/>
    <property type="match status" value="1"/>
</dbReference>
<dbReference type="SUPFAM" id="SSF64518">
    <property type="entry name" value="Phase 1 flagellin"/>
    <property type="match status" value="1"/>
</dbReference>
<dbReference type="PANTHER" id="PTHR42792:SF1">
    <property type="entry name" value="FLAGELLAR HOOK-ASSOCIATED PROTEIN 3"/>
    <property type="match status" value="1"/>
</dbReference>
<dbReference type="GO" id="GO:0071973">
    <property type="term" value="P:bacterial-type flagellum-dependent cell motility"/>
    <property type="evidence" value="ECO:0007669"/>
    <property type="project" value="InterPro"/>
</dbReference>
<evidence type="ECO:0000313" key="6">
    <source>
        <dbReference type="EMBL" id="TFD73979.1"/>
    </source>
</evidence>
<dbReference type="InterPro" id="IPR001029">
    <property type="entry name" value="Flagellin_N"/>
</dbReference>
<feature type="domain" description="Flagellin N-terminal" evidence="4">
    <location>
        <begin position="6"/>
        <end position="141"/>
    </location>
</feature>
<comment type="similarity">
    <text evidence="2">Belongs to the bacterial flagellin family.</text>
</comment>
<dbReference type="RefSeq" id="WP_134524651.1">
    <property type="nucleotide sequence ID" value="NZ_SOHH01000095.1"/>
</dbReference>
<dbReference type="GO" id="GO:0009424">
    <property type="term" value="C:bacterial-type flagellum hook"/>
    <property type="evidence" value="ECO:0007669"/>
    <property type="project" value="InterPro"/>
</dbReference>
<comment type="subcellular location">
    <subcellularLocation>
        <location evidence="1">Bacterial flagellum</location>
    </subcellularLocation>
</comment>
<dbReference type="Pfam" id="PF00669">
    <property type="entry name" value="Flagellin_N"/>
    <property type="match status" value="1"/>
</dbReference>
<keyword evidence="3" id="KW-0975">Bacterial flagellum</keyword>
<evidence type="ECO:0000256" key="2">
    <source>
        <dbReference type="ARBA" id="ARBA00005709"/>
    </source>
</evidence>
<dbReference type="GO" id="GO:0005198">
    <property type="term" value="F:structural molecule activity"/>
    <property type="evidence" value="ECO:0007669"/>
    <property type="project" value="InterPro"/>
</dbReference>
<evidence type="ECO:0000256" key="1">
    <source>
        <dbReference type="ARBA" id="ARBA00004365"/>
    </source>
</evidence>
<evidence type="ECO:0000256" key="3">
    <source>
        <dbReference type="ARBA" id="ARBA00023143"/>
    </source>
</evidence>
<name>A0A4R9B1D4_9MICO</name>
<sequence>MVSRVTTQTQMRSAQSNLQTNLARMAQLQERASSLRAIERPSDDPAKAADSLAVRTDQRAVAQYSRNAENGNRWLTTADTALASTTDILNQVRDLTVQGANDGSLSQTAKEAIAVRLDGLKQDLLSQANSSYLGRTVFAGNSDAGVAFTVDPVTKLASFTGAPGSTVGRRIDADTTIKVDVDGSEVFDLNATNATSVFTLIDDISAALRGTPSMPPSNIGHFLANVDARMKTVLTAQADVGVRQGQIQKAGDTLVKQKGALEAQRSSIEDVDLGQAILDLKLQEVVYQSALAVTAKVLQPTLMDFLR</sequence>
<dbReference type="InterPro" id="IPR046358">
    <property type="entry name" value="Flagellin_C"/>
</dbReference>
<reference evidence="6 7" key="1">
    <citation type="submission" date="2019-03" db="EMBL/GenBank/DDBJ databases">
        <title>Genomics of glacier-inhabiting Cryobacterium strains.</title>
        <authorList>
            <person name="Liu Q."/>
            <person name="Xin Y.-H."/>
        </authorList>
    </citation>
    <scope>NUCLEOTIDE SEQUENCE [LARGE SCALE GENOMIC DNA]</scope>
    <source>
        <strain evidence="6 7">Hh4</strain>
    </source>
</reference>
<keyword evidence="6" id="KW-0966">Cell projection</keyword>
<dbReference type="Gene3D" id="1.20.1330.10">
    <property type="entry name" value="f41 fragment of flagellin, N-terminal domain"/>
    <property type="match status" value="1"/>
</dbReference>
<comment type="caution">
    <text evidence="6">The sequence shown here is derived from an EMBL/GenBank/DDBJ whole genome shotgun (WGS) entry which is preliminary data.</text>
</comment>
<organism evidence="6 7">
    <name type="scientific">Cryobacterium fucosi</name>
    <dbReference type="NCBI Taxonomy" id="1259157"/>
    <lineage>
        <taxon>Bacteria</taxon>
        <taxon>Bacillati</taxon>
        <taxon>Actinomycetota</taxon>
        <taxon>Actinomycetes</taxon>
        <taxon>Micrococcales</taxon>
        <taxon>Microbacteriaceae</taxon>
        <taxon>Cryobacterium</taxon>
    </lineage>
</organism>
<protein>
    <submittedName>
        <fullName evidence="6">Flagellar hook-associated protein 3</fullName>
    </submittedName>
</protein>
<keyword evidence="7" id="KW-1185">Reference proteome</keyword>
<dbReference type="AlphaFoldDB" id="A0A4R9B1D4"/>
<dbReference type="Proteomes" id="UP000298313">
    <property type="component" value="Unassembled WGS sequence"/>
</dbReference>
<evidence type="ECO:0000259" key="5">
    <source>
        <dbReference type="Pfam" id="PF00700"/>
    </source>
</evidence>
<dbReference type="Pfam" id="PF00700">
    <property type="entry name" value="Flagellin_C"/>
    <property type="match status" value="1"/>
</dbReference>
<feature type="domain" description="Flagellin C-terminal" evidence="5">
    <location>
        <begin position="224"/>
        <end position="302"/>
    </location>
</feature>
<dbReference type="InterPro" id="IPR001492">
    <property type="entry name" value="Flagellin"/>
</dbReference>